<sequence length="371" mass="39493">MTRIMVVFGTRPEAIKLFPVIRALQRQAGITVRTCATGQHRGLLDQVLDVAELVPDIDLDLMEPGQSLDRLTARLLTGLGAVLDRERPDRVLVQGDTTTAFAAALAAFYRRIPVGHVEAGLRTGDLDQPWPEEGNRRMIAPIIDLHFAPTATAAAALHRESVVAGVHVTGNTVIDALYWTRDRLMAKPALTAALDPVIARCGGRRVILVTAHRRENAGAGLAGIAAAVMRLAARGDVAILWPTHPNPAVTTALTAVDHPAVIRIAPLDYPSFVRALARCHLVLTDSGGVQEEAPAFGKPVLVMRDTTERPEAVAAGTAMLVGTEPDRIVAATTRLLDDEVAYAAMARAHHPFGDGRAATRIAAIVGAAHHG</sequence>
<reference evidence="8" key="1">
    <citation type="journal article" date="2019" name="Int. J. Syst. Evol. Microbiol.">
        <title>The Global Catalogue of Microorganisms (GCM) 10K type strain sequencing project: providing services to taxonomists for standard genome sequencing and annotation.</title>
        <authorList>
            <consortium name="The Broad Institute Genomics Platform"/>
            <consortium name="The Broad Institute Genome Sequencing Center for Infectious Disease"/>
            <person name="Wu L."/>
            <person name="Ma J."/>
        </authorList>
    </citation>
    <scope>NUCLEOTIDE SEQUENCE [LARGE SCALE GENOMIC DNA]</scope>
    <source>
        <strain evidence="8">JCM 17498</strain>
    </source>
</reference>
<dbReference type="InterPro" id="IPR029767">
    <property type="entry name" value="WecB-like"/>
</dbReference>
<gene>
    <name evidence="7" type="primary">wecB</name>
    <name evidence="7" type="ORF">GCM10022268_28890</name>
</gene>
<comment type="similarity">
    <text evidence="3 5">Belongs to the UDP-N-acetylglucosamine 2-epimerase family.</text>
</comment>
<keyword evidence="1 5" id="KW-0413">Isomerase</keyword>
<dbReference type="Proteomes" id="UP001500523">
    <property type="component" value="Unassembled WGS sequence"/>
</dbReference>
<feature type="domain" description="UDP-N-acetylglucosamine 2-epimerase" evidence="6">
    <location>
        <begin position="22"/>
        <end position="365"/>
    </location>
</feature>
<evidence type="ECO:0000256" key="1">
    <source>
        <dbReference type="ARBA" id="ARBA00023235"/>
    </source>
</evidence>
<evidence type="ECO:0000313" key="7">
    <source>
        <dbReference type="EMBL" id="GAA3718838.1"/>
    </source>
</evidence>
<accession>A0ABP7EJE2</accession>
<dbReference type="NCBIfam" id="TIGR00236">
    <property type="entry name" value="wecB"/>
    <property type="match status" value="1"/>
</dbReference>
<dbReference type="CDD" id="cd03786">
    <property type="entry name" value="GTB_UDP-GlcNAc_2-Epimerase"/>
    <property type="match status" value="1"/>
</dbReference>
<dbReference type="Pfam" id="PF02350">
    <property type="entry name" value="Epimerase_2"/>
    <property type="match status" value="1"/>
</dbReference>
<organism evidence="7 8">
    <name type="scientific">Sphingomonas cynarae</name>
    <dbReference type="NCBI Taxonomy" id="930197"/>
    <lineage>
        <taxon>Bacteria</taxon>
        <taxon>Pseudomonadati</taxon>
        <taxon>Pseudomonadota</taxon>
        <taxon>Alphaproteobacteria</taxon>
        <taxon>Sphingomonadales</taxon>
        <taxon>Sphingomonadaceae</taxon>
        <taxon>Sphingomonas</taxon>
    </lineage>
</organism>
<proteinExistence type="inferred from homology"/>
<comment type="caution">
    <text evidence="7">The sequence shown here is derived from an EMBL/GenBank/DDBJ whole genome shotgun (WGS) entry which is preliminary data.</text>
</comment>
<evidence type="ECO:0000256" key="4">
    <source>
        <dbReference type="ARBA" id="ARBA00038858"/>
    </source>
</evidence>
<comment type="catalytic activity">
    <reaction evidence="2">
        <text>UDP-N-acetyl-alpha-D-glucosamine = UDP-N-acetyl-alpha-D-mannosamine</text>
        <dbReference type="Rhea" id="RHEA:17213"/>
        <dbReference type="ChEBI" id="CHEBI:57705"/>
        <dbReference type="ChEBI" id="CHEBI:68623"/>
        <dbReference type="EC" id="5.1.3.14"/>
    </reaction>
</comment>
<evidence type="ECO:0000256" key="2">
    <source>
        <dbReference type="ARBA" id="ARBA00036080"/>
    </source>
</evidence>
<dbReference type="PANTHER" id="PTHR43174:SF2">
    <property type="entry name" value="UDP-N-ACETYLGLUCOSAMINE 2-EPIMERASE"/>
    <property type="match status" value="1"/>
</dbReference>
<keyword evidence="8" id="KW-1185">Reference proteome</keyword>
<evidence type="ECO:0000259" key="6">
    <source>
        <dbReference type="Pfam" id="PF02350"/>
    </source>
</evidence>
<dbReference type="RefSeq" id="WP_344694113.1">
    <property type="nucleotide sequence ID" value="NZ_BAABBF010000007.1"/>
</dbReference>
<protein>
    <recommendedName>
        <fullName evidence="4">UDP-N-acetylglucosamine 2-epimerase (non-hydrolyzing)</fullName>
        <ecNumber evidence="4">5.1.3.14</ecNumber>
    </recommendedName>
</protein>
<name>A0ABP7EJE2_9SPHN</name>
<evidence type="ECO:0000313" key="8">
    <source>
        <dbReference type="Proteomes" id="UP001500523"/>
    </source>
</evidence>
<dbReference type="SUPFAM" id="SSF53756">
    <property type="entry name" value="UDP-Glycosyltransferase/glycogen phosphorylase"/>
    <property type="match status" value="1"/>
</dbReference>
<evidence type="ECO:0000256" key="5">
    <source>
        <dbReference type="RuleBase" id="RU003513"/>
    </source>
</evidence>
<dbReference type="Gene3D" id="3.40.50.2000">
    <property type="entry name" value="Glycogen Phosphorylase B"/>
    <property type="match status" value="2"/>
</dbReference>
<evidence type="ECO:0000256" key="3">
    <source>
        <dbReference type="ARBA" id="ARBA00038209"/>
    </source>
</evidence>
<dbReference type="PANTHER" id="PTHR43174">
    <property type="entry name" value="UDP-N-ACETYLGLUCOSAMINE 2-EPIMERASE"/>
    <property type="match status" value="1"/>
</dbReference>
<dbReference type="InterPro" id="IPR003331">
    <property type="entry name" value="UDP_GlcNAc_Epimerase_2_dom"/>
</dbReference>
<dbReference type="EC" id="5.1.3.14" evidence="4"/>
<dbReference type="EMBL" id="BAABBF010000007">
    <property type="protein sequence ID" value="GAA3718838.1"/>
    <property type="molecule type" value="Genomic_DNA"/>
</dbReference>